<geneLocation type="plasmid" evidence="7">
    <name>II</name>
</geneLocation>
<sequence length="311" mass="34979">MNAANKQNDASEPWTWPDSVWRQKVQKVRAGRSLRPTKWKNGARMAVALSFDSDHETLELKNGGISFGKMSQGQYGARSGMPRILRLLEKYSVPASFFMPAVSAMINADEVKTVVSSGHELGIHSWIHEFNSRLDQVTERDLALRAADTLERLSGIRPVGMRTASWDFSPYTLKIAREMGLLYDSSLMADEEPYELLEDGEPTGVVEIPVEWIRDDAPYVAMDRMTGARPYGGPAMVLDIFARELEVAWEESGLFQLTMHPHHVGHRSRIFILEEIIRHAKSKGDVWFCTHAELARYCADEAGLKTAEKAA</sequence>
<gene>
    <name evidence="6" type="ORF">RG540_PA12050</name>
</gene>
<dbReference type="Proteomes" id="UP000028181">
    <property type="component" value="Plasmid pHAMBI540a"/>
</dbReference>
<dbReference type="GO" id="GO:0016810">
    <property type="term" value="F:hydrolase activity, acting on carbon-nitrogen (but not peptide) bonds"/>
    <property type="evidence" value="ECO:0007669"/>
    <property type="project" value="InterPro"/>
</dbReference>
<keyword evidence="6" id="KW-0614">Plasmid</keyword>
<keyword evidence="6" id="KW-0624">Polysaccharide degradation</keyword>
<dbReference type="InterPro" id="IPR037950">
    <property type="entry name" value="PgdA-like"/>
</dbReference>
<organism evidence="6 7">
    <name type="scientific">Neorhizobium galegae bv. orientalis str. HAMBI 540</name>
    <dbReference type="NCBI Taxonomy" id="1028800"/>
    <lineage>
        <taxon>Bacteria</taxon>
        <taxon>Pseudomonadati</taxon>
        <taxon>Pseudomonadota</taxon>
        <taxon>Alphaproteobacteria</taxon>
        <taxon>Hyphomicrobiales</taxon>
        <taxon>Rhizobiaceae</taxon>
        <taxon>Rhizobium/Agrobacterium group</taxon>
        <taxon>Neorhizobium</taxon>
    </lineage>
</organism>
<evidence type="ECO:0000256" key="4">
    <source>
        <dbReference type="ARBA" id="ARBA00032976"/>
    </source>
</evidence>
<accession>A0A068T1I8</accession>
<evidence type="ECO:0000256" key="2">
    <source>
        <dbReference type="ARBA" id="ARBA00010973"/>
    </source>
</evidence>
<dbReference type="eggNOG" id="COG0726">
    <property type="taxonomic scope" value="Bacteria"/>
</dbReference>
<evidence type="ECO:0000256" key="3">
    <source>
        <dbReference type="ARBA" id="ARBA00020071"/>
    </source>
</evidence>
<dbReference type="HOGENOM" id="CLU_029940_1_1_5"/>
<protein>
    <recommendedName>
        <fullName evidence="3">Chitooligosaccharide deacetylase</fullName>
    </recommendedName>
    <alternativeName>
        <fullName evidence="4">Nodulation protein B</fullName>
    </alternativeName>
</protein>
<dbReference type="RefSeq" id="WP_041366523.1">
    <property type="nucleotide sequence ID" value="NZ_HG938354.1"/>
</dbReference>
<evidence type="ECO:0000313" key="6">
    <source>
        <dbReference type="EMBL" id="CDN51881.1"/>
    </source>
</evidence>
<dbReference type="PANTHER" id="PTHR47561:SF1">
    <property type="entry name" value="POLYSACCHARIDE DEACETYLASE FAMILY PROTEIN (AFU_ORTHOLOGUE AFUA_6G05030)"/>
    <property type="match status" value="1"/>
</dbReference>
<keyword evidence="7" id="KW-1185">Reference proteome</keyword>
<dbReference type="PANTHER" id="PTHR47561">
    <property type="entry name" value="POLYSACCHARIDE DEACETYLASE FAMILY PROTEIN (AFU_ORTHOLOGUE AFUA_6G05030)"/>
    <property type="match status" value="1"/>
</dbReference>
<dbReference type="AlphaFoldDB" id="A0A068T1I8"/>
<dbReference type="PROSITE" id="PS51677">
    <property type="entry name" value="NODB"/>
    <property type="match status" value="1"/>
</dbReference>
<dbReference type="GO" id="GO:0016798">
    <property type="term" value="F:hydrolase activity, acting on glycosyl bonds"/>
    <property type="evidence" value="ECO:0007669"/>
    <property type="project" value="UniProtKB-KW"/>
</dbReference>
<dbReference type="SUPFAM" id="SSF88713">
    <property type="entry name" value="Glycoside hydrolase/deacetylase"/>
    <property type="match status" value="1"/>
</dbReference>
<evidence type="ECO:0000256" key="1">
    <source>
        <dbReference type="ARBA" id="ARBA00003236"/>
    </source>
</evidence>
<dbReference type="GeneID" id="24261129"/>
<dbReference type="PATRIC" id="fig|1028800.3.peg.5842"/>
<dbReference type="InterPro" id="IPR002509">
    <property type="entry name" value="NODB_dom"/>
</dbReference>
<feature type="domain" description="NodB homology" evidence="5">
    <location>
        <begin position="61"/>
        <end position="289"/>
    </location>
</feature>
<name>A0A068T1I8_NEOGA</name>
<dbReference type="EMBL" id="HG938354">
    <property type="protein sequence ID" value="CDN51881.1"/>
    <property type="molecule type" value="Genomic_DNA"/>
</dbReference>
<dbReference type="OrthoDB" id="9784220at2"/>
<keyword evidence="6" id="KW-0326">Glycosidase</keyword>
<keyword evidence="6" id="KW-0119">Carbohydrate metabolism</keyword>
<keyword evidence="6" id="KW-0378">Hydrolase</keyword>
<comment type="similarity">
    <text evidence="2">Belongs to the polysaccharide deacetylase family.</text>
</comment>
<evidence type="ECO:0000259" key="5">
    <source>
        <dbReference type="PROSITE" id="PS51677"/>
    </source>
</evidence>
<comment type="function">
    <text evidence="1">Is involved in generating a small heat-stable compound (Nod), an acylated oligomer of N-acetylglucosamine, that stimulates mitosis in various plant protoplasts.</text>
</comment>
<evidence type="ECO:0000313" key="7">
    <source>
        <dbReference type="Proteomes" id="UP000028181"/>
    </source>
</evidence>
<dbReference type="CDD" id="cd10938">
    <property type="entry name" value="CE4_HpPgdA_like"/>
    <property type="match status" value="1"/>
</dbReference>
<dbReference type="Pfam" id="PF01522">
    <property type="entry name" value="Polysacc_deac_1"/>
    <property type="match status" value="1"/>
</dbReference>
<proteinExistence type="inferred from homology"/>
<dbReference type="GO" id="GO:0045493">
    <property type="term" value="P:xylan catabolic process"/>
    <property type="evidence" value="ECO:0007669"/>
    <property type="project" value="UniProtKB-KW"/>
</dbReference>
<reference evidence="7" key="1">
    <citation type="journal article" date="2014" name="BMC Genomics">
        <title>Genome sequencing of two Neorhizobium galegae strains reveals a noeT gene responsible for the unusual acetylation of the nodulation factors.</title>
        <authorList>
            <person name="Osterman J."/>
            <person name="Marsh J."/>
            <person name="Laine P.K."/>
            <person name="Zeng Z."/>
            <person name="Alatalo E."/>
            <person name="Sullivan J.T."/>
            <person name="Young J.P."/>
            <person name="Thomas-Oates J."/>
            <person name="Paulin L."/>
            <person name="Lindstrom K."/>
        </authorList>
    </citation>
    <scope>NUCLEOTIDE SEQUENCE [LARGE SCALE GENOMIC DNA]</scope>
    <source>
        <strain evidence="7">HAMBI 540</strain>
    </source>
</reference>
<dbReference type="Gene3D" id="3.20.20.370">
    <property type="entry name" value="Glycoside hydrolase/deacetylase"/>
    <property type="match status" value="1"/>
</dbReference>
<dbReference type="InterPro" id="IPR011330">
    <property type="entry name" value="Glyco_hydro/deAcase_b/a-brl"/>
</dbReference>
<keyword evidence="6" id="KW-0858">Xylan degradation</keyword>
<dbReference type="KEGG" id="ngg:RG540_PA12050"/>